<gene>
    <name evidence="3" type="ORF">DFK10_16160</name>
</gene>
<organism evidence="3 4">
    <name type="scientific">Salibaculum griseiflavum</name>
    <dbReference type="NCBI Taxonomy" id="1914409"/>
    <lineage>
        <taxon>Bacteria</taxon>
        <taxon>Pseudomonadati</taxon>
        <taxon>Pseudomonadota</taxon>
        <taxon>Alphaproteobacteria</taxon>
        <taxon>Rhodobacterales</taxon>
        <taxon>Roseobacteraceae</taxon>
        <taxon>Salibaculum</taxon>
    </lineage>
</organism>
<sequence>MAPLAEDQAAPRANLFCDTSQAPEDLMPHISQPAQPQAGLSTPQSGTSAQPAAPLRGQGGFAGRVARAARGGLMAMLAGLLLVVTLVAMPGAAQAQTVAQTRPADQVVEPSPSISGNNNNAFCVGECPA</sequence>
<dbReference type="RefSeq" id="WP_146193302.1">
    <property type="nucleotide sequence ID" value="NZ_QETF01000047.1"/>
</dbReference>
<evidence type="ECO:0000313" key="3">
    <source>
        <dbReference type="EMBL" id="PWG15576.1"/>
    </source>
</evidence>
<dbReference type="AlphaFoldDB" id="A0A2V1NZQ7"/>
<dbReference type="Proteomes" id="UP000245293">
    <property type="component" value="Unassembled WGS sequence"/>
</dbReference>
<proteinExistence type="predicted"/>
<dbReference type="EMBL" id="QETF01000047">
    <property type="protein sequence ID" value="PWG15576.1"/>
    <property type="molecule type" value="Genomic_DNA"/>
</dbReference>
<evidence type="ECO:0000256" key="1">
    <source>
        <dbReference type="SAM" id="MobiDB-lite"/>
    </source>
</evidence>
<accession>A0A2V1NZQ7</accession>
<evidence type="ECO:0000313" key="4">
    <source>
        <dbReference type="Proteomes" id="UP000245293"/>
    </source>
</evidence>
<name>A0A2V1NZQ7_9RHOB</name>
<keyword evidence="2" id="KW-0812">Transmembrane</keyword>
<comment type="caution">
    <text evidence="3">The sequence shown here is derived from an EMBL/GenBank/DDBJ whole genome shotgun (WGS) entry which is preliminary data.</text>
</comment>
<protein>
    <submittedName>
        <fullName evidence="3">Uncharacterized protein</fullName>
    </submittedName>
</protein>
<feature type="region of interest" description="Disordered" evidence="1">
    <location>
        <begin position="21"/>
        <end position="59"/>
    </location>
</feature>
<feature type="compositionally biased region" description="Polar residues" evidence="1">
    <location>
        <begin position="32"/>
        <end position="50"/>
    </location>
</feature>
<feature type="transmembrane region" description="Helical" evidence="2">
    <location>
        <begin position="73"/>
        <end position="93"/>
    </location>
</feature>
<reference evidence="4" key="1">
    <citation type="submission" date="2018-05" db="EMBL/GenBank/DDBJ databases">
        <authorList>
            <person name="Du Z."/>
            <person name="Wang X."/>
        </authorList>
    </citation>
    <scope>NUCLEOTIDE SEQUENCE [LARGE SCALE GENOMIC DNA]</scope>
    <source>
        <strain evidence="4">WDS4C29</strain>
    </source>
</reference>
<keyword evidence="4" id="KW-1185">Reference proteome</keyword>
<evidence type="ECO:0000256" key="2">
    <source>
        <dbReference type="SAM" id="Phobius"/>
    </source>
</evidence>
<keyword evidence="2" id="KW-1133">Transmembrane helix</keyword>
<keyword evidence="2" id="KW-0472">Membrane</keyword>